<dbReference type="AlphaFoldDB" id="U4L8S6"/>
<evidence type="ECO:0000256" key="11">
    <source>
        <dbReference type="RuleBase" id="RU365068"/>
    </source>
</evidence>
<dbReference type="GO" id="GO:0006364">
    <property type="term" value="P:rRNA processing"/>
    <property type="evidence" value="ECO:0007669"/>
    <property type="project" value="UniProtKB-KW"/>
</dbReference>
<feature type="domain" description="Helicase C-terminal" evidence="14">
    <location>
        <begin position="281"/>
        <end position="440"/>
    </location>
</feature>
<evidence type="ECO:0000256" key="7">
    <source>
        <dbReference type="ARBA" id="ARBA00022840"/>
    </source>
</evidence>
<dbReference type="EC" id="3.6.4.13" evidence="11"/>
<dbReference type="InterPro" id="IPR011545">
    <property type="entry name" value="DEAD/DEAH_box_helicase_dom"/>
</dbReference>
<dbReference type="CDD" id="cd17941">
    <property type="entry name" value="DEADc_DDX10"/>
    <property type="match status" value="1"/>
</dbReference>
<evidence type="ECO:0000256" key="3">
    <source>
        <dbReference type="ARBA" id="ARBA00022552"/>
    </source>
</evidence>
<dbReference type="InterPro" id="IPR025313">
    <property type="entry name" value="SPB4-like_CTE"/>
</dbReference>
<evidence type="ECO:0000256" key="2">
    <source>
        <dbReference type="ARBA" id="ARBA00022517"/>
    </source>
</evidence>
<feature type="region of interest" description="Disordered" evidence="12">
    <location>
        <begin position="511"/>
        <end position="597"/>
    </location>
</feature>
<evidence type="ECO:0000256" key="8">
    <source>
        <dbReference type="ARBA" id="ARBA00022884"/>
    </source>
</evidence>
<dbReference type="InterPro" id="IPR014001">
    <property type="entry name" value="Helicase_ATP-bd"/>
</dbReference>
<dbReference type="Gene3D" id="3.40.50.300">
    <property type="entry name" value="P-loop containing nucleotide triphosphate hydrolases"/>
    <property type="match status" value="2"/>
</dbReference>
<dbReference type="GO" id="GO:0003723">
    <property type="term" value="F:RNA binding"/>
    <property type="evidence" value="ECO:0007669"/>
    <property type="project" value="UniProtKB-UniRule"/>
</dbReference>
<evidence type="ECO:0000256" key="6">
    <source>
        <dbReference type="ARBA" id="ARBA00022806"/>
    </source>
</evidence>
<evidence type="ECO:0000259" key="14">
    <source>
        <dbReference type="PROSITE" id="PS51194"/>
    </source>
</evidence>
<keyword evidence="8 11" id="KW-0694">RNA-binding</keyword>
<dbReference type="eggNOG" id="KOG0343">
    <property type="taxonomic scope" value="Eukaryota"/>
</dbReference>
<evidence type="ECO:0000256" key="4">
    <source>
        <dbReference type="ARBA" id="ARBA00022741"/>
    </source>
</evidence>
<dbReference type="PANTHER" id="PTHR24031">
    <property type="entry name" value="RNA HELICASE"/>
    <property type="match status" value="1"/>
</dbReference>
<dbReference type="PROSITE" id="PS51194">
    <property type="entry name" value="HELICASE_CTER"/>
    <property type="match status" value="1"/>
</dbReference>
<evidence type="ECO:0000256" key="1">
    <source>
        <dbReference type="ARBA" id="ARBA00004604"/>
    </source>
</evidence>
<evidence type="ECO:0000313" key="16">
    <source>
        <dbReference type="Proteomes" id="UP000018144"/>
    </source>
</evidence>
<dbReference type="STRING" id="1076935.U4L8S6"/>
<dbReference type="Pfam" id="PF13959">
    <property type="entry name" value="CTE_SPB4"/>
    <property type="match status" value="1"/>
</dbReference>
<evidence type="ECO:0000256" key="9">
    <source>
        <dbReference type="ARBA" id="ARBA00023242"/>
    </source>
</evidence>
<feature type="compositionally biased region" description="Basic and acidic residues" evidence="12">
    <location>
        <begin position="660"/>
        <end position="684"/>
    </location>
</feature>
<dbReference type="GO" id="GO:0003724">
    <property type="term" value="F:RNA helicase activity"/>
    <property type="evidence" value="ECO:0007669"/>
    <property type="project" value="UniProtKB-EC"/>
</dbReference>
<dbReference type="Pfam" id="PF00270">
    <property type="entry name" value="DEAD"/>
    <property type="match status" value="1"/>
</dbReference>
<dbReference type="OMA" id="YDKMFER"/>
<dbReference type="PROSITE" id="PS51192">
    <property type="entry name" value="HELICASE_ATP_BIND_1"/>
    <property type="match status" value="1"/>
</dbReference>
<organism evidence="15 16">
    <name type="scientific">Pyronema omphalodes (strain CBS 100304)</name>
    <name type="common">Pyronema confluens</name>
    <dbReference type="NCBI Taxonomy" id="1076935"/>
    <lineage>
        <taxon>Eukaryota</taxon>
        <taxon>Fungi</taxon>
        <taxon>Dikarya</taxon>
        <taxon>Ascomycota</taxon>
        <taxon>Pezizomycotina</taxon>
        <taxon>Pezizomycetes</taxon>
        <taxon>Pezizales</taxon>
        <taxon>Pyronemataceae</taxon>
        <taxon>Pyronema</taxon>
    </lineage>
</organism>
<dbReference type="SMART" id="SM00490">
    <property type="entry name" value="HELICc"/>
    <property type="match status" value="1"/>
</dbReference>
<keyword evidence="3" id="KW-0698">rRNA processing</keyword>
<feature type="compositionally biased region" description="Basic and acidic residues" evidence="12">
    <location>
        <begin position="726"/>
        <end position="750"/>
    </location>
</feature>
<evidence type="ECO:0000256" key="10">
    <source>
        <dbReference type="RuleBase" id="RU000492"/>
    </source>
</evidence>
<dbReference type="GO" id="GO:0005524">
    <property type="term" value="F:ATP binding"/>
    <property type="evidence" value="ECO:0007669"/>
    <property type="project" value="UniProtKB-UniRule"/>
</dbReference>
<dbReference type="Proteomes" id="UP000018144">
    <property type="component" value="Unassembled WGS sequence"/>
</dbReference>
<feature type="compositionally biased region" description="Basic residues" evidence="12">
    <location>
        <begin position="685"/>
        <end position="694"/>
    </location>
</feature>
<dbReference type="Pfam" id="PF00271">
    <property type="entry name" value="Helicase_C"/>
    <property type="match status" value="1"/>
</dbReference>
<keyword evidence="2" id="KW-0690">Ribosome biogenesis</keyword>
<comment type="subcellular location">
    <subcellularLocation>
        <location evidence="1">Nucleus</location>
        <location evidence="1">Nucleolus</location>
    </subcellularLocation>
</comment>
<dbReference type="InterPro" id="IPR001650">
    <property type="entry name" value="Helicase_C-like"/>
</dbReference>
<comment type="function">
    <text evidence="11">RNA helicase.</text>
</comment>
<evidence type="ECO:0000256" key="5">
    <source>
        <dbReference type="ARBA" id="ARBA00022801"/>
    </source>
</evidence>
<sequence>MPTIRVPEKGKPKSAQNNRKLTKSLKRKRDEDELAKLEKAVQEFDPANKKLFADLPLTRQTAAALDKSHFKELTDIQRKAIPLALKGRDVLGAAKTGSGKTLAFLTPVLENLYRKQWTDMDGVGALVISPTRELATQIFEVLRKIGREHTFSAGLVIGGKKLQDEQAALHRMNIVVCTPGRLLQHMDQTVGLNFENLQMLVLDEADRILDMGFKATLDAIISNLPRERQTLLFSATQTKSVSDLARLSLKEPEYVSVHETATSATPVKLEQFYMVVPLDQKLDTLYSFLRNHLTSKIMVFLSSCKQVRYIYETFRQLHIGIPLLHLHGKQKQTARTDITAKFLQSKNSCLFATDVVARGLDFPEVDWVVQLDAPEDTDTYIHRVGRTARFEKTGRALLFLCPSEEKGMTARLESKKVPIVRVNAKAAKKKDIKIQLQNLCFKDPELKYLAQKAFISYVRSISIQKDRDTFSITEYPLEEFASSLGLVAAPRIKGMKTVDVEKIKERKNLPRALKSLETAPESDDSGAEDKKKVRTKHDKMVERQNQGVLADHYRKLAKEDEAEDDDADFLQVKRRGYSDSEGSDDEDKEEKKGPKKIVLGGKEIIVDSKKREQLLMSKKKLAAAGPRGTKLRFDDDGEAHAMYELEDESKFAAAGPAAEQRQKFVEKETEKVKIADVDDRDLARQKKKEKKERRKQLEREAALAEASGDDDGEDDGGAEQGIQLHGKFEMPKWDNDSESEAEVREEPERPNKKRRKETKVIEAEDVPENLEDLEALAAGLLG</sequence>
<protein>
    <recommendedName>
        <fullName evidence="11">ATP-dependent RNA helicase</fullName>
        <ecNumber evidence="11">3.6.4.13</ecNumber>
    </recommendedName>
</protein>
<feature type="region of interest" description="Disordered" evidence="12">
    <location>
        <begin position="1"/>
        <end position="29"/>
    </location>
</feature>
<keyword evidence="7 10" id="KW-0067">ATP-binding</keyword>
<evidence type="ECO:0000259" key="13">
    <source>
        <dbReference type="PROSITE" id="PS51192"/>
    </source>
</evidence>
<feature type="compositionally biased region" description="Basic and acidic residues" evidence="12">
    <location>
        <begin position="1"/>
        <end position="11"/>
    </location>
</feature>
<dbReference type="GO" id="GO:0005730">
    <property type="term" value="C:nucleolus"/>
    <property type="evidence" value="ECO:0007669"/>
    <property type="project" value="UniProtKB-SubCell"/>
</dbReference>
<evidence type="ECO:0000313" key="15">
    <source>
        <dbReference type="EMBL" id="CCX14305.1"/>
    </source>
</evidence>
<reference evidence="15 16" key="1">
    <citation type="journal article" date="2013" name="PLoS Genet.">
        <title>The genome and development-dependent transcriptomes of Pyronema confluens: a window into fungal evolution.</title>
        <authorList>
            <person name="Traeger S."/>
            <person name="Altegoer F."/>
            <person name="Freitag M."/>
            <person name="Gabaldon T."/>
            <person name="Kempken F."/>
            <person name="Kumar A."/>
            <person name="Marcet-Houben M."/>
            <person name="Poggeler S."/>
            <person name="Stajich J.E."/>
            <person name="Nowrousian M."/>
        </authorList>
    </citation>
    <scope>NUCLEOTIDE SEQUENCE [LARGE SCALE GENOMIC DNA]</scope>
    <source>
        <strain evidence="16">CBS 100304</strain>
        <tissue evidence="15">Vegetative mycelium</tissue>
    </source>
</reference>
<comment type="similarity">
    <text evidence="10">Belongs to the DEAD box helicase family.</text>
</comment>
<dbReference type="SUPFAM" id="SSF52540">
    <property type="entry name" value="P-loop containing nucleoside triphosphate hydrolases"/>
    <property type="match status" value="1"/>
</dbReference>
<keyword evidence="9" id="KW-0539">Nucleus</keyword>
<accession>U4L8S6</accession>
<keyword evidence="4 10" id="KW-0547">Nucleotide-binding</keyword>
<proteinExistence type="inferred from homology"/>
<dbReference type="InterPro" id="IPR027417">
    <property type="entry name" value="P-loop_NTPase"/>
</dbReference>
<keyword evidence="16" id="KW-1185">Reference proteome</keyword>
<comment type="domain">
    <text evidence="11">The Q motif is unique to and characteristic of the DEAD box family of RNA helicases and controls ATP binding and hydrolysis.</text>
</comment>
<comment type="catalytic activity">
    <reaction evidence="11">
        <text>ATP + H2O = ADP + phosphate + H(+)</text>
        <dbReference type="Rhea" id="RHEA:13065"/>
        <dbReference type="ChEBI" id="CHEBI:15377"/>
        <dbReference type="ChEBI" id="CHEBI:15378"/>
        <dbReference type="ChEBI" id="CHEBI:30616"/>
        <dbReference type="ChEBI" id="CHEBI:43474"/>
        <dbReference type="ChEBI" id="CHEBI:456216"/>
        <dbReference type="EC" id="3.6.4.13"/>
    </reaction>
</comment>
<keyword evidence="5 10" id="KW-0378">Hydrolase</keyword>
<dbReference type="EMBL" id="HF935952">
    <property type="protein sequence ID" value="CCX14305.1"/>
    <property type="molecule type" value="Genomic_DNA"/>
</dbReference>
<dbReference type="SMART" id="SM01178">
    <property type="entry name" value="DUF4217"/>
    <property type="match status" value="1"/>
</dbReference>
<name>U4L8S6_PYROM</name>
<dbReference type="OrthoDB" id="10259640at2759"/>
<gene>
    <name evidence="15" type="ORF">PCON_13898</name>
</gene>
<dbReference type="CDD" id="cd18787">
    <property type="entry name" value="SF2_C_DEAD"/>
    <property type="match status" value="1"/>
</dbReference>
<feature type="region of interest" description="Disordered" evidence="12">
    <location>
        <begin position="652"/>
        <end position="769"/>
    </location>
</feature>
<dbReference type="PROSITE" id="PS00039">
    <property type="entry name" value="DEAD_ATP_HELICASE"/>
    <property type="match status" value="1"/>
</dbReference>
<dbReference type="SMART" id="SM00487">
    <property type="entry name" value="DEXDc"/>
    <property type="match status" value="1"/>
</dbReference>
<feature type="domain" description="Helicase ATP-binding" evidence="13">
    <location>
        <begin position="81"/>
        <end position="255"/>
    </location>
</feature>
<feature type="compositionally biased region" description="Acidic residues" evidence="12">
    <location>
        <begin position="707"/>
        <end position="717"/>
    </location>
</feature>
<dbReference type="InterPro" id="IPR000629">
    <property type="entry name" value="RNA-helicase_DEAD-box_CS"/>
</dbReference>
<keyword evidence="6 10" id="KW-0347">Helicase</keyword>
<evidence type="ECO:0000256" key="12">
    <source>
        <dbReference type="SAM" id="MobiDB-lite"/>
    </source>
</evidence>
<dbReference type="GO" id="GO:0016887">
    <property type="term" value="F:ATP hydrolysis activity"/>
    <property type="evidence" value="ECO:0007669"/>
    <property type="project" value="RHEA"/>
</dbReference>